<feature type="transmembrane region" description="Helical" evidence="11">
    <location>
        <begin position="596"/>
        <end position="613"/>
    </location>
</feature>
<proteinExistence type="inferred from homology"/>
<dbReference type="Pfam" id="PF02014">
    <property type="entry name" value="Reeler"/>
    <property type="match status" value="1"/>
</dbReference>
<evidence type="ECO:0000256" key="9">
    <source>
        <dbReference type="ARBA" id="ARBA00023136"/>
    </source>
</evidence>
<dbReference type="STRING" id="50429.A0A2B4S8U0"/>
<evidence type="ECO:0000256" key="10">
    <source>
        <dbReference type="ARBA" id="ARBA00023180"/>
    </source>
</evidence>
<protein>
    <submittedName>
        <fullName evidence="13">Putative ferric-chelate reductase 1</fullName>
    </submittedName>
</protein>
<evidence type="ECO:0000256" key="8">
    <source>
        <dbReference type="ARBA" id="ARBA00023004"/>
    </source>
</evidence>
<dbReference type="PANTHER" id="PTHR46902:SF1">
    <property type="entry name" value="DOMON DOMAIN-CONTAINING PROTEIN FRRS1L"/>
    <property type="match status" value="1"/>
</dbReference>
<dbReference type="SMART" id="SM00665">
    <property type="entry name" value="B561"/>
    <property type="match status" value="1"/>
</dbReference>
<dbReference type="Proteomes" id="UP000225706">
    <property type="component" value="Unassembled WGS sequence"/>
</dbReference>
<name>A0A2B4S8U0_STYPI</name>
<evidence type="ECO:0000313" key="14">
    <source>
        <dbReference type="Proteomes" id="UP000225706"/>
    </source>
</evidence>
<dbReference type="PANTHER" id="PTHR46902">
    <property type="entry name" value="DOMON DOMAIN-CONTAINING PROTEIN FRRS1L"/>
    <property type="match status" value="1"/>
</dbReference>
<feature type="transmembrane region" description="Helical" evidence="11">
    <location>
        <begin position="625"/>
        <end position="644"/>
    </location>
</feature>
<feature type="domain" description="DOMON" evidence="12">
    <location>
        <begin position="173"/>
        <end position="291"/>
    </location>
</feature>
<dbReference type="GO" id="GO:1900449">
    <property type="term" value="P:regulation of glutamate receptor signaling pathway"/>
    <property type="evidence" value="ECO:0007669"/>
    <property type="project" value="InterPro"/>
</dbReference>
<evidence type="ECO:0000256" key="4">
    <source>
        <dbReference type="ARBA" id="ARBA00022448"/>
    </source>
</evidence>
<comment type="cofactor">
    <cofactor evidence="1">
        <name>heme b</name>
        <dbReference type="ChEBI" id="CHEBI:60344"/>
    </cofactor>
</comment>
<dbReference type="AlphaFoldDB" id="A0A2B4S8U0"/>
<accession>A0A2B4S8U0</accession>
<dbReference type="CDD" id="cd08760">
    <property type="entry name" value="Cyt_b561_FRRS1_like"/>
    <property type="match status" value="1"/>
</dbReference>
<evidence type="ECO:0000256" key="6">
    <source>
        <dbReference type="ARBA" id="ARBA00022982"/>
    </source>
</evidence>
<keyword evidence="8" id="KW-0408">Iron</keyword>
<dbReference type="Gene3D" id="2.60.40.4060">
    <property type="entry name" value="Reeler domain"/>
    <property type="match status" value="1"/>
</dbReference>
<keyword evidence="7 11" id="KW-1133">Transmembrane helix</keyword>
<dbReference type="GO" id="GO:0099072">
    <property type="term" value="P:regulation of postsynaptic membrane neurotransmitter receptor levels"/>
    <property type="evidence" value="ECO:0007669"/>
    <property type="project" value="TreeGrafter"/>
</dbReference>
<comment type="similarity">
    <text evidence="3">Belongs to the FRRS1 family.</text>
</comment>
<dbReference type="CDD" id="cd08544">
    <property type="entry name" value="Reeler"/>
    <property type="match status" value="1"/>
</dbReference>
<feature type="transmembrane region" description="Helical" evidence="11">
    <location>
        <begin position="517"/>
        <end position="534"/>
    </location>
</feature>
<gene>
    <name evidence="13" type="primary">frrs1</name>
    <name evidence="13" type="ORF">AWC38_SpisGene8993</name>
</gene>
<keyword evidence="5 11" id="KW-0812">Transmembrane</keyword>
<sequence length="718" mass="77926">MATAHTSAQLSKRKKFVLLTCLRTVLATERSRVLEKIVKETQVTAQVLLLSVSTVLGFSKGPPLSTCQSKLPHHSGAEAQQGPSPYNISVSPLSYIRGDTLTVTISGSQQFKGFLLNAQGTESSIPWPVGTFTQIPSDARYYYCSGGDPKIDKNGCGETKGCYSLPSGCIGSADCSYLFTFSVSDGNVVIEMSAKVGWVAVAFNEKKLMDKMDSIMCATMATNLGELRHFYSIGHSLVRQDLTGNSDITLDKIVYEDGGIKCRVTRKLTSNAVPFRDLTKKWYLLFTWSKTSSSGVAQYHYSQKSVTADMVDLGVNAVLKDEKSQAEATITKDGCGKTKSCYSEPADCKSSKDCDYLVTIKPVGDKGESGQVEFELSAKKKWVAIGFNNEKNKMDGTDALICAVVNDKVTVEHYLADKGYGRPTKTTPTPTSIVATLAESKGGVVACRFRRKKKDDKMVDLTKTWYLVYACGPMSGDEIDMHSTTPKTSPQKMDVSEIGELGAEGESFALVQAHGCLMVIAWIGFASIGMFIARHMKVLFGQKVLLGTKMWFTEAGAHPITGILVLVLAVIQPIMAAFRPHPGEEKRYIFNWAHRGVGLSALILAVVTVFFGLRLPDSRLGDPALYFMIAYCVALILVVAYDIYDTLTSARGGASFNVQPVGGKEDGDIELQPPDIPSVGQRKLLFAFTVVVSVGVVIALLVLIAIADGESHEHNHNS</sequence>
<feature type="transmembrane region" description="Helical" evidence="11">
    <location>
        <begin position="684"/>
        <end position="707"/>
    </location>
</feature>
<evidence type="ECO:0000256" key="2">
    <source>
        <dbReference type="ARBA" id="ARBA00004141"/>
    </source>
</evidence>
<dbReference type="InterPro" id="IPR005018">
    <property type="entry name" value="DOMON_domain"/>
</dbReference>
<dbReference type="EMBL" id="LSMT01000129">
    <property type="protein sequence ID" value="PFX26311.1"/>
    <property type="molecule type" value="Genomic_DNA"/>
</dbReference>
<dbReference type="OrthoDB" id="5977676at2759"/>
<dbReference type="SMART" id="SM00664">
    <property type="entry name" value="DoH"/>
    <property type="match status" value="2"/>
</dbReference>
<evidence type="ECO:0000256" key="7">
    <source>
        <dbReference type="ARBA" id="ARBA00022989"/>
    </source>
</evidence>
<keyword evidence="14" id="KW-1185">Reference proteome</keyword>
<dbReference type="Gene3D" id="1.20.120.1770">
    <property type="match status" value="1"/>
</dbReference>
<feature type="transmembrane region" description="Helical" evidence="11">
    <location>
        <begin position="555"/>
        <end position="576"/>
    </location>
</feature>
<dbReference type="PROSITE" id="PS50836">
    <property type="entry name" value="DOMON"/>
    <property type="match status" value="2"/>
</dbReference>
<keyword evidence="4" id="KW-0813">Transport</keyword>
<keyword evidence="10" id="KW-0325">Glycoprotein</keyword>
<evidence type="ECO:0000256" key="1">
    <source>
        <dbReference type="ARBA" id="ARBA00001970"/>
    </source>
</evidence>
<feature type="domain" description="DOMON" evidence="12">
    <location>
        <begin position="354"/>
        <end position="472"/>
    </location>
</feature>
<evidence type="ECO:0000256" key="3">
    <source>
        <dbReference type="ARBA" id="ARBA00009195"/>
    </source>
</evidence>
<dbReference type="GO" id="GO:0016020">
    <property type="term" value="C:membrane"/>
    <property type="evidence" value="ECO:0007669"/>
    <property type="project" value="UniProtKB-SubCell"/>
</dbReference>
<dbReference type="Pfam" id="PF03351">
    <property type="entry name" value="DOMON"/>
    <property type="match status" value="2"/>
</dbReference>
<evidence type="ECO:0000259" key="12">
    <source>
        <dbReference type="PROSITE" id="PS50836"/>
    </source>
</evidence>
<comment type="subcellular location">
    <subcellularLocation>
        <location evidence="2">Membrane</location>
        <topology evidence="2">Multi-pass membrane protein</topology>
    </subcellularLocation>
</comment>
<dbReference type="CDD" id="cd09628">
    <property type="entry name" value="DOMON_SDR_2_like"/>
    <property type="match status" value="2"/>
</dbReference>
<reference evidence="14" key="1">
    <citation type="journal article" date="2017" name="bioRxiv">
        <title>Comparative analysis of the genomes of Stylophora pistillata and Acropora digitifera provides evidence for extensive differences between species of corals.</title>
        <authorList>
            <person name="Voolstra C.R."/>
            <person name="Li Y."/>
            <person name="Liew Y.J."/>
            <person name="Baumgarten S."/>
            <person name="Zoccola D."/>
            <person name="Flot J.-F."/>
            <person name="Tambutte S."/>
            <person name="Allemand D."/>
            <person name="Aranda M."/>
        </authorList>
    </citation>
    <scope>NUCLEOTIDE SEQUENCE [LARGE SCALE GENOMIC DNA]</scope>
</reference>
<evidence type="ECO:0000313" key="13">
    <source>
        <dbReference type="EMBL" id="PFX26311.1"/>
    </source>
</evidence>
<keyword evidence="9 11" id="KW-0472">Membrane</keyword>
<dbReference type="InterPro" id="IPR042307">
    <property type="entry name" value="Reeler_sf"/>
</dbReference>
<organism evidence="13 14">
    <name type="scientific">Stylophora pistillata</name>
    <name type="common">Smooth cauliflower coral</name>
    <dbReference type="NCBI Taxonomy" id="50429"/>
    <lineage>
        <taxon>Eukaryota</taxon>
        <taxon>Metazoa</taxon>
        <taxon>Cnidaria</taxon>
        <taxon>Anthozoa</taxon>
        <taxon>Hexacorallia</taxon>
        <taxon>Scleractinia</taxon>
        <taxon>Astrocoeniina</taxon>
        <taxon>Pocilloporidae</taxon>
        <taxon>Stylophora</taxon>
    </lineage>
</organism>
<keyword evidence="6" id="KW-0249">Electron transport</keyword>
<evidence type="ECO:0000256" key="11">
    <source>
        <dbReference type="SAM" id="Phobius"/>
    </source>
</evidence>
<evidence type="ECO:0000256" key="5">
    <source>
        <dbReference type="ARBA" id="ARBA00022692"/>
    </source>
</evidence>
<dbReference type="InterPro" id="IPR006593">
    <property type="entry name" value="Cyt_b561/ferric_Rdtase_TM"/>
</dbReference>
<dbReference type="InterPro" id="IPR002861">
    <property type="entry name" value="Reeler_dom"/>
</dbReference>
<dbReference type="InterPro" id="IPR042789">
    <property type="entry name" value="FRRS1L"/>
</dbReference>
<comment type="caution">
    <text evidence="13">The sequence shown here is derived from an EMBL/GenBank/DDBJ whole genome shotgun (WGS) entry which is preliminary data.</text>
</comment>